<evidence type="ECO:0000313" key="6">
    <source>
        <dbReference type="Proteomes" id="UP000273119"/>
    </source>
</evidence>
<dbReference type="PRINTS" id="PR00909">
    <property type="entry name" value="SPERMDNBNDNG"/>
</dbReference>
<dbReference type="Gene3D" id="3.40.190.10">
    <property type="entry name" value="Periplasmic binding protein-like II"/>
    <property type="match status" value="2"/>
</dbReference>
<name>A0A496PID8_9MICC</name>
<gene>
    <name evidence="5" type="ORF">DWQ67_09785</name>
</gene>
<sequence>MSGRRAMPQELPGDPLVRELITAQLASQRLARNAVSRRRVLAGAGGLGLAALLAACGTKPKGAGAKLSPAQDLSASQKELNWANWTLYLDADDDGKYPSLAAFTKRSGIKVNYSEDVDGNDTYYGKVQGQLSRGLNTGRDIITLTDWMAGRLIRQGWVQELDHSKLPNVDKNMLQNLKDVDFDLGRKHSVTWQTGYGGICWNKAKYPKGLKSVSDLWAPELKGRVTALDEMRDTMGLIMLDQGVDIARTWGDQEFDTALDTLTQQIQDGQIRKVQGNSYKEDLISGDALAGIVWSGDITQLNAENGDQWEFVVPESGGTLWSDNLMVPMASQQKGNAEKLMNYYYEPEVAALVAQYVNYICPVKGAKEAMEKLDPELVNNPLIFPSEQDLSHAHVFRSLTPPEESDYTLKFQTAIGA</sequence>
<keyword evidence="4" id="KW-0574">Periplasm</keyword>
<protein>
    <submittedName>
        <fullName evidence="5">Spermidine/putrescine ABC transporter substrate-binding protein</fullName>
    </submittedName>
</protein>
<keyword evidence="2" id="KW-0813">Transport</keyword>
<dbReference type="RefSeq" id="WP_121485410.1">
    <property type="nucleotide sequence ID" value="NZ_QQXL01000005.1"/>
</dbReference>
<proteinExistence type="predicted"/>
<dbReference type="Proteomes" id="UP000273119">
    <property type="component" value="Unassembled WGS sequence"/>
</dbReference>
<comment type="caution">
    <text evidence="5">The sequence shown here is derived from an EMBL/GenBank/DDBJ whole genome shotgun (WGS) entry which is preliminary data.</text>
</comment>
<evidence type="ECO:0000256" key="1">
    <source>
        <dbReference type="ARBA" id="ARBA00004418"/>
    </source>
</evidence>
<keyword evidence="6" id="KW-1185">Reference proteome</keyword>
<dbReference type="GO" id="GO:0042597">
    <property type="term" value="C:periplasmic space"/>
    <property type="evidence" value="ECO:0007669"/>
    <property type="project" value="UniProtKB-SubCell"/>
</dbReference>
<dbReference type="GO" id="GO:0015846">
    <property type="term" value="P:polyamine transport"/>
    <property type="evidence" value="ECO:0007669"/>
    <property type="project" value="InterPro"/>
</dbReference>
<keyword evidence="3" id="KW-0732">Signal</keyword>
<evidence type="ECO:0000256" key="2">
    <source>
        <dbReference type="ARBA" id="ARBA00022448"/>
    </source>
</evidence>
<dbReference type="PANTHER" id="PTHR30222:SF17">
    <property type="entry name" value="SPERMIDINE_PUTRESCINE-BINDING PERIPLASMIC PROTEIN"/>
    <property type="match status" value="1"/>
</dbReference>
<dbReference type="PROSITE" id="PS51318">
    <property type="entry name" value="TAT"/>
    <property type="match status" value="1"/>
</dbReference>
<evidence type="ECO:0000313" key="5">
    <source>
        <dbReference type="EMBL" id="RKW70220.1"/>
    </source>
</evidence>
<organism evidence="5 6">
    <name type="scientific">Galactobacter caseinivorans</name>
    <dbReference type="NCBI Taxonomy" id="2676123"/>
    <lineage>
        <taxon>Bacteria</taxon>
        <taxon>Bacillati</taxon>
        <taxon>Actinomycetota</taxon>
        <taxon>Actinomycetes</taxon>
        <taxon>Micrococcales</taxon>
        <taxon>Micrococcaceae</taxon>
        <taxon>Galactobacter</taxon>
    </lineage>
</organism>
<dbReference type="CDD" id="cd13590">
    <property type="entry name" value="PBP2_PotD_PotF_like"/>
    <property type="match status" value="1"/>
</dbReference>
<dbReference type="SUPFAM" id="SSF53850">
    <property type="entry name" value="Periplasmic binding protein-like II"/>
    <property type="match status" value="1"/>
</dbReference>
<reference evidence="5 6" key="1">
    <citation type="submission" date="2018-07" db="EMBL/GenBank/DDBJ databases">
        <title>Arthrobacter sp. nov., isolated from raw cow's milk with high bacterial count.</title>
        <authorList>
            <person name="Hahne J."/>
            <person name="Isele D."/>
            <person name="Lipski A."/>
        </authorList>
    </citation>
    <scope>NUCLEOTIDE SEQUENCE [LARGE SCALE GENOMIC DNA]</scope>
    <source>
        <strain evidence="5 6">JZ R-183</strain>
    </source>
</reference>
<dbReference type="AlphaFoldDB" id="A0A496PID8"/>
<dbReference type="PANTHER" id="PTHR30222">
    <property type="entry name" value="SPERMIDINE/PUTRESCINE-BINDING PERIPLASMIC PROTEIN"/>
    <property type="match status" value="1"/>
</dbReference>
<dbReference type="Pfam" id="PF13416">
    <property type="entry name" value="SBP_bac_8"/>
    <property type="match status" value="1"/>
</dbReference>
<evidence type="ECO:0000256" key="4">
    <source>
        <dbReference type="ARBA" id="ARBA00022764"/>
    </source>
</evidence>
<evidence type="ECO:0000256" key="3">
    <source>
        <dbReference type="ARBA" id="ARBA00022729"/>
    </source>
</evidence>
<dbReference type="EMBL" id="QQXL01000005">
    <property type="protein sequence ID" value="RKW70220.1"/>
    <property type="molecule type" value="Genomic_DNA"/>
</dbReference>
<comment type="subcellular location">
    <subcellularLocation>
        <location evidence="1">Periplasm</location>
    </subcellularLocation>
</comment>
<dbReference type="GO" id="GO:0019808">
    <property type="term" value="F:polyamine binding"/>
    <property type="evidence" value="ECO:0007669"/>
    <property type="project" value="InterPro"/>
</dbReference>
<dbReference type="InterPro" id="IPR006311">
    <property type="entry name" value="TAT_signal"/>
</dbReference>
<dbReference type="InterPro" id="IPR006059">
    <property type="entry name" value="SBP"/>
</dbReference>
<accession>A0A496PID8</accession>
<dbReference type="InterPro" id="IPR001188">
    <property type="entry name" value="Sperm_putr-bd"/>
</dbReference>